<dbReference type="InterPro" id="IPR050067">
    <property type="entry name" value="IPM_dehydratase_rel_enz"/>
</dbReference>
<dbReference type="PANTHER" id="PTHR43822:SF2">
    <property type="entry name" value="HOMOACONITASE, MITOCHONDRIAL"/>
    <property type="match status" value="1"/>
</dbReference>
<dbReference type="RefSeq" id="WP_224193585.1">
    <property type="nucleotide sequence ID" value="NZ_JAIRAU010000027.1"/>
</dbReference>
<keyword evidence="8" id="KW-1185">Reference proteome</keyword>
<keyword evidence="4" id="KW-0456">Lyase</keyword>
<dbReference type="PRINTS" id="PR00415">
    <property type="entry name" value="ACONITASE"/>
</dbReference>
<evidence type="ECO:0000259" key="6">
    <source>
        <dbReference type="Pfam" id="PF00694"/>
    </source>
</evidence>
<evidence type="ECO:0000259" key="5">
    <source>
        <dbReference type="Pfam" id="PF00330"/>
    </source>
</evidence>
<dbReference type="Gene3D" id="3.20.19.10">
    <property type="entry name" value="Aconitase, domain 4"/>
    <property type="match status" value="1"/>
</dbReference>
<reference evidence="7" key="1">
    <citation type="submission" date="2021-08" db="EMBL/GenBank/DDBJ databases">
        <authorList>
            <person name="Stevens D.C."/>
        </authorList>
    </citation>
    <scope>NUCLEOTIDE SEQUENCE</scope>
    <source>
        <strain evidence="7">DSM 53165</strain>
    </source>
</reference>
<gene>
    <name evidence="7" type="ORF">K7C98_21500</name>
</gene>
<dbReference type="InterPro" id="IPR015928">
    <property type="entry name" value="Aconitase/3IPM_dehydase_swvl"/>
</dbReference>
<feature type="domain" description="Aconitase/3-isopropylmalate dehydratase large subunit alpha/beta/alpha" evidence="5">
    <location>
        <begin position="510"/>
        <end position="633"/>
    </location>
</feature>
<dbReference type="InterPro" id="IPR036008">
    <property type="entry name" value="Aconitase_4Fe-4S_dom"/>
</dbReference>
<evidence type="ECO:0008006" key="9">
    <source>
        <dbReference type="Google" id="ProtNLM"/>
    </source>
</evidence>
<feature type="domain" description="Aconitase A/isopropylmalate dehydratase small subunit swivel" evidence="6">
    <location>
        <begin position="84"/>
        <end position="130"/>
    </location>
</feature>
<evidence type="ECO:0000256" key="3">
    <source>
        <dbReference type="ARBA" id="ARBA00023014"/>
    </source>
</evidence>
<proteinExistence type="predicted"/>
<dbReference type="SUPFAM" id="SSF52016">
    <property type="entry name" value="LeuD/IlvD-like"/>
    <property type="match status" value="1"/>
</dbReference>
<comment type="caution">
    <text evidence="7">The sequence shown here is derived from an EMBL/GenBank/DDBJ whole genome shotgun (WGS) entry which is preliminary data.</text>
</comment>
<feature type="domain" description="Aconitase/3-isopropylmalate dehydratase large subunit alpha/beta/alpha" evidence="5">
    <location>
        <begin position="233"/>
        <end position="508"/>
    </location>
</feature>
<keyword evidence="2" id="KW-0408">Iron</keyword>
<dbReference type="Gene3D" id="3.30.499.10">
    <property type="entry name" value="Aconitase, domain 3"/>
    <property type="match status" value="2"/>
</dbReference>
<dbReference type="EMBL" id="JAIRAU010000027">
    <property type="protein sequence ID" value="MBZ5711826.1"/>
    <property type="molecule type" value="Genomic_DNA"/>
</dbReference>
<dbReference type="InterPro" id="IPR001030">
    <property type="entry name" value="Acoase/IPM_deHydtase_lsu_aba"/>
</dbReference>
<organism evidence="7 8">
    <name type="scientific">Nannocystis pusilla</name>
    <dbReference type="NCBI Taxonomy" id="889268"/>
    <lineage>
        <taxon>Bacteria</taxon>
        <taxon>Pseudomonadati</taxon>
        <taxon>Myxococcota</taxon>
        <taxon>Polyangia</taxon>
        <taxon>Nannocystales</taxon>
        <taxon>Nannocystaceae</taxon>
        <taxon>Nannocystis</taxon>
    </lineage>
</organism>
<dbReference type="InterPro" id="IPR015931">
    <property type="entry name" value="Acnase/IPM_dHydase_lsu_aba_1/3"/>
</dbReference>
<evidence type="ECO:0000256" key="2">
    <source>
        <dbReference type="ARBA" id="ARBA00023004"/>
    </source>
</evidence>
<name>A0ABS7TUV6_9BACT</name>
<dbReference type="SUPFAM" id="SSF53732">
    <property type="entry name" value="Aconitase iron-sulfur domain"/>
    <property type="match status" value="1"/>
</dbReference>
<keyword evidence="1" id="KW-0479">Metal-binding</keyword>
<sequence length="647" mass="68661">MKLRGRILWLTEDPQRIAQQLTGTDLGCGADDAPPLHYGVNTDLMISGAACTLGYTGPILGPYFLENFKEQVQKDSVKGGGFQVVVGGDAYGSGSSREVAVVAHQGAGIELVVARSFQRIFQENMVYSGLPFTTDFGVIDRLQAGEDVDLGQLAAELPPFFRAVVQNGGLLRYGTRLLAGEIEPEYRTDAPARPLNCVEKIIAARTWTGGDRFGIAAVAPGDQVLCEVGFRGVHEYTGGMVMALYEQEWGTTPVKNPELAAAFEDHFVLIDQPTVPLRVKQQRLDSARQLRDEMVSASLKNGIRIHGPGQKYDAGVCHRIVVEQYGNPGTIIILTDSHTPTAGVLNAFAFGVGSTAMAFALRTGLVPVTVPKTVRIWVTGDARGVVSPKDLILHIIGDPYFREEQWRTSATDTCVIQIGGPGLDQWNVDELSVLTNMTVEGGLMTGVVEPCAPVREFLRARRPGVDVDGMFVEPDEGAAYVRTIAIDLADVPLTVATPGDSRNRAALADVGEVPIHNVVIASCTGGSLADLRAAADVLRGRTLAPKVRVTVTPSSAEVSASAEREGLLGLFRELGAVVTEPGCGSCIGNGPGIPLEGETTASTTNRNFDRRMGGPGPVYLVSPAVAAASAVTGHLTDPRALTGRAQA</sequence>
<accession>A0ABS7TUV6</accession>
<evidence type="ECO:0000256" key="1">
    <source>
        <dbReference type="ARBA" id="ARBA00022723"/>
    </source>
</evidence>
<evidence type="ECO:0000256" key="4">
    <source>
        <dbReference type="ARBA" id="ARBA00023239"/>
    </source>
</evidence>
<evidence type="ECO:0000313" key="7">
    <source>
        <dbReference type="EMBL" id="MBZ5711826.1"/>
    </source>
</evidence>
<dbReference type="PANTHER" id="PTHR43822">
    <property type="entry name" value="HOMOACONITASE, MITOCHONDRIAL-RELATED"/>
    <property type="match status" value="1"/>
</dbReference>
<dbReference type="InterPro" id="IPR000573">
    <property type="entry name" value="AconitaseA/IPMdHydase_ssu_swvl"/>
</dbReference>
<evidence type="ECO:0000313" key="8">
    <source>
        <dbReference type="Proteomes" id="UP001139031"/>
    </source>
</evidence>
<keyword evidence="3" id="KW-0411">Iron-sulfur</keyword>
<protein>
    <recommendedName>
        <fullName evidence="9">Aconitate hydratase</fullName>
    </recommendedName>
</protein>
<dbReference type="Pfam" id="PF00330">
    <property type="entry name" value="Aconitase"/>
    <property type="match status" value="2"/>
</dbReference>
<dbReference type="Proteomes" id="UP001139031">
    <property type="component" value="Unassembled WGS sequence"/>
</dbReference>
<dbReference type="Pfam" id="PF00694">
    <property type="entry name" value="Aconitase_C"/>
    <property type="match status" value="1"/>
</dbReference>